<dbReference type="Gene3D" id="3.40.50.1820">
    <property type="entry name" value="alpha/beta hydrolase"/>
    <property type="match status" value="1"/>
</dbReference>
<keyword evidence="4" id="KW-1185">Reference proteome</keyword>
<keyword evidence="1" id="KW-0378">Hydrolase</keyword>
<dbReference type="SUPFAM" id="SSF69322">
    <property type="entry name" value="Tricorn protease domain 2"/>
    <property type="match status" value="1"/>
</dbReference>
<dbReference type="InterPro" id="IPR001375">
    <property type="entry name" value="Peptidase_S9_cat"/>
</dbReference>
<reference evidence="3 4" key="1">
    <citation type="submission" date="2023-07" db="EMBL/GenBank/DDBJ databases">
        <title>Genomic Encyclopedia of Type Strains, Phase IV (KMG-IV): sequencing the most valuable type-strain genomes for metagenomic binning, comparative biology and taxonomic classification.</title>
        <authorList>
            <person name="Goeker M."/>
        </authorList>
    </citation>
    <scope>NUCLEOTIDE SEQUENCE [LARGE SCALE GENOMIC DNA]</scope>
    <source>
        <strain evidence="3 4">DSM 12751</strain>
    </source>
</reference>
<dbReference type="InterPro" id="IPR011042">
    <property type="entry name" value="6-blade_b-propeller_TolB-like"/>
</dbReference>
<dbReference type="SUPFAM" id="SSF53474">
    <property type="entry name" value="alpha/beta-Hydrolases"/>
    <property type="match status" value="1"/>
</dbReference>
<comment type="caution">
    <text evidence="3">The sequence shown here is derived from an EMBL/GenBank/DDBJ whole genome shotgun (WGS) entry which is preliminary data.</text>
</comment>
<feature type="domain" description="Peptidase S9 prolyl oligopeptidase catalytic" evidence="2">
    <location>
        <begin position="389"/>
        <end position="594"/>
    </location>
</feature>
<name>A0ABT9VYQ7_9BACI</name>
<protein>
    <submittedName>
        <fullName evidence="3">Esterase/lipase</fullName>
    </submittedName>
</protein>
<evidence type="ECO:0000313" key="3">
    <source>
        <dbReference type="EMBL" id="MDQ0165962.1"/>
    </source>
</evidence>
<dbReference type="Pfam" id="PF00326">
    <property type="entry name" value="Peptidase_S9"/>
    <property type="match status" value="1"/>
</dbReference>
<dbReference type="PANTHER" id="PTHR42776">
    <property type="entry name" value="SERINE PEPTIDASE S9 FAMILY MEMBER"/>
    <property type="match status" value="1"/>
</dbReference>
<proteinExistence type="predicted"/>
<gene>
    <name evidence="3" type="ORF">J2S11_001863</name>
</gene>
<sequence length="595" mass="67844">MITFPKPTIEQFLRTYLISNFAVSRDETKLVYSSNMNGKFNLWALDLPEKRPYQFAQHDQACDFLDFDQDNRFLLAGFDQDGDENFHIYALPFEGGLPQPLVAGDKSDRFFYEKLTKNGEHLYYVTTKDNPSLLNSHRYNIKTGEDELIYKGSETATSLGAVAPEEESFVTTQFYSNVFSISYVHTKAGKVSLTPDPTKVHSTRGIVYQNDSSLFFITDYESEYPYVAHFDIPSQTFTPYLSIENESVTTIKWHEQTRTLWIITEKGVVDHLYAYDTVNEKLIKVDTPVDIIEQLTIADSGTVYILGKSAVLPLNIFCKKIDEQWEALTANRVLGVAEDRLVDPEIVSYSSFDDLEIEALLFRAKEDVANGYTVFWPHGGPQAAERKSYRALFQCLLSSGYNIFAPNFRGSSGYGSTFIKLVERDWGGGPRLDCVAGIEWLFEQGISNREKLFVVGRSYGGYMTLLLAGRHPEYFKAAIDTVGPSNLFSFIESVPEHWKPLIKLVVGDPIEDKKKLEEDSPIRYLDQMKNPIFIIQGANDPRTVKRESDQIVEALKANGVDIEYLVFEDEGHDFAKKENEIIAYKRMIEFLDKHQ</sequence>
<dbReference type="Gene3D" id="2.120.10.30">
    <property type="entry name" value="TolB, C-terminal domain"/>
    <property type="match status" value="1"/>
</dbReference>
<evidence type="ECO:0000256" key="1">
    <source>
        <dbReference type="ARBA" id="ARBA00022801"/>
    </source>
</evidence>
<organism evidence="3 4">
    <name type="scientific">Caldalkalibacillus horti</name>
    <dbReference type="NCBI Taxonomy" id="77523"/>
    <lineage>
        <taxon>Bacteria</taxon>
        <taxon>Bacillati</taxon>
        <taxon>Bacillota</taxon>
        <taxon>Bacilli</taxon>
        <taxon>Bacillales</taxon>
        <taxon>Bacillaceae</taxon>
        <taxon>Caldalkalibacillus</taxon>
    </lineage>
</organism>
<evidence type="ECO:0000259" key="2">
    <source>
        <dbReference type="Pfam" id="PF00326"/>
    </source>
</evidence>
<dbReference type="PANTHER" id="PTHR42776:SF27">
    <property type="entry name" value="DIPEPTIDYL PEPTIDASE FAMILY MEMBER 6"/>
    <property type="match status" value="1"/>
</dbReference>
<dbReference type="InterPro" id="IPR029058">
    <property type="entry name" value="AB_hydrolase_fold"/>
</dbReference>
<accession>A0ABT9VYQ7</accession>
<dbReference type="Proteomes" id="UP001235840">
    <property type="component" value="Unassembled WGS sequence"/>
</dbReference>
<dbReference type="EMBL" id="JAUSTY010000006">
    <property type="protein sequence ID" value="MDQ0165962.1"/>
    <property type="molecule type" value="Genomic_DNA"/>
</dbReference>
<evidence type="ECO:0000313" key="4">
    <source>
        <dbReference type="Proteomes" id="UP001235840"/>
    </source>
</evidence>